<keyword evidence="4" id="KW-0341">Growth regulation</keyword>
<evidence type="ECO:0000259" key="11">
    <source>
        <dbReference type="PROSITE" id="PS52002"/>
    </source>
</evidence>
<dbReference type="SMART" id="SM00651">
    <property type="entry name" value="Sm"/>
    <property type="match status" value="1"/>
</dbReference>
<dbReference type="PANTHER" id="PTHR34045:SF17">
    <property type="match status" value="1"/>
</dbReference>
<comment type="subcellular location">
    <subcellularLocation>
        <location evidence="1">Cytoplasm</location>
        <location evidence="1">P-body</location>
    </subcellularLocation>
</comment>
<dbReference type="InterPro" id="IPR047575">
    <property type="entry name" value="Sm"/>
</dbReference>
<evidence type="ECO:0000256" key="4">
    <source>
        <dbReference type="ARBA" id="ARBA00022604"/>
    </source>
</evidence>
<evidence type="ECO:0000256" key="5">
    <source>
        <dbReference type="ARBA" id="ARBA00022664"/>
    </source>
</evidence>
<dbReference type="GO" id="GO:0042538">
    <property type="term" value="P:hyperosmotic salinity response"/>
    <property type="evidence" value="ECO:0007669"/>
    <property type="project" value="UniProtKB-ARBA"/>
</dbReference>
<evidence type="ECO:0000256" key="2">
    <source>
        <dbReference type="ARBA" id="ARBA00006850"/>
    </source>
</evidence>
<dbReference type="Pfam" id="PF01423">
    <property type="entry name" value="LSM"/>
    <property type="match status" value="1"/>
</dbReference>
<dbReference type="CDD" id="cd01728">
    <property type="entry name" value="LSm1"/>
    <property type="match status" value="1"/>
</dbReference>
<comment type="function">
    <text evidence="9">Component of the cytoplasmic LSM1-LSM7 complex which is involved in mRNA degradation by promoting decapping and leading to accurate 5'-3' mRNA decay. LSM1A and LSM1B are essential for the formation of the cytoplasmic LSM1-LSM7 complex which regulates developmental gene expression by the decapping of specific development-related transcripts. Required for P-body formation during heat stress.</text>
</comment>
<dbReference type="Gene3D" id="2.30.30.100">
    <property type="match status" value="1"/>
</dbReference>
<feature type="compositionally biased region" description="Polar residues" evidence="10">
    <location>
        <begin position="29"/>
        <end position="44"/>
    </location>
</feature>
<keyword evidence="6" id="KW-0694">RNA-binding</keyword>
<keyword evidence="13" id="KW-1185">Reference proteome</keyword>
<dbReference type="PANTHER" id="PTHR34045">
    <property type="entry name" value="OS03G0406300 PROTEIN"/>
    <property type="match status" value="1"/>
</dbReference>
<reference evidence="12 13" key="1">
    <citation type="submission" date="2024-11" db="EMBL/GenBank/DDBJ databases">
        <title>A near-complete genome assembly of Cinchona calisaya.</title>
        <authorList>
            <person name="Lian D.C."/>
            <person name="Zhao X.W."/>
            <person name="Wei L."/>
        </authorList>
    </citation>
    <scope>NUCLEOTIDE SEQUENCE [LARGE SCALE GENOMIC DNA]</scope>
    <source>
        <tissue evidence="12">Nenye</tissue>
    </source>
</reference>
<evidence type="ECO:0000256" key="10">
    <source>
        <dbReference type="SAM" id="MobiDB-lite"/>
    </source>
</evidence>
<dbReference type="SUPFAM" id="SSF50182">
    <property type="entry name" value="Sm-like ribonucleoproteins"/>
    <property type="match status" value="1"/>
</dbReference>
<dbReference type="FunFam" id="2.30.30.100:FF:000029">
    <property type="entry name" value="U6 snRNA-associated Sm-like protein LSm1"/>
    <property type="match status" value="1"/>
</dbReference>
<dbReference type="GO" id="GO:0003723">
    <property type="term" value="F:RNA binding"/>
    <property type="evidence" value="ECO:0007669"/>
    <property type="project" value="UniProtKB-KW"/>
</dbReference>
<evidence type="ECO:0000256" key="6">
    <source>
        <dbReference type="ARBA" id="ARBA00022884"/>
    </source>
</evidence>
<dbReference type="GO" id="GO:0009631">
    <property type="term" value="P:cold acclimation"/>
    <property type="evidence" value="ECO:0007669"/>
    <property type="project" value="UniProtKB-ARBA"/>
</dbReference>
<dbReference type="InterPro" id="IPR034104">
    <property type="entry name" value="Lsm1"/>
</dbReference>
<keyword evidence="7" id="KW-0687">Ribonucleoprotein</keyword>
<sequence>MHETSKEEFSDWPSGLLAIGTFGNDNPKDPQSSNFPGEECTTTQEHPEQITHDEGRELHKELKLLFNKQSISDSYLDLESAKNNVPPEQFFDILQSFEDDRTLSEFISDSLTSEKGHLHSRGKDGHLNKKNNISKRSLSFLLRKAFRCTGKSKQLSPLLKDPLPELKLEKSRMEKILRAILNKKIYPQSSNTPKAATKKCLDNKHLPDTDSEDGMLDNSSEGSKWVKTDSEWKIIVLLREGRKLLGTLRSFDQFANVVLEGACERVIVGHLYCDIPLGLFVIRGENVVLIGELNVEEDELPQHMISVSATEIRRVQKAERDASDLKSSMRKRMEFLDLD</sequence>
<keyword evidence="5" id="KW-0507">mRNA processing</keyword>
<evidence type="ECO:0000256" key="7">
    <source>
        <dbReference type="ARBA" id="ARBA00023274"/>
    </source>
</evidence>
<protein>
    <recommendedName>
        <fullName evidence="11">Sm domain-containing protein</fullName>
    </recommendedName>
</protein>
<proteinExistence type="inferred from homology"/>
<feature type="domain" description="Sm" evidence="11">
    <location>
        <begin position="221"/>
        <end position="296"/>
    </location>
</feature>
<evidence type="ECO:0000313" key="12">
    <source>
        <dbReference type="EMBL" id="KAL3535505.1"/>
    </source>
</evidence>
<evidence type="ECO:0000256" key="8">
    <source>
        <dbReference type="ARBA" id="ARBA00024198"/>
    </source>
</evidence>
<evidence type="ECO:0000256" key="3">
    <source>
        <dbReference type="ARBA" id="ARBA00022490"/>
    </source>
</evidence>
<evidence type="ECO:0000256" key="1">
    <source>
        <dbReference type="ARBA" id="ARBA00004201"/>
    </source>
</evidence>
<evidence type="ECO:0000256" key="9">
    <source>
        <dbReference type="ARBA" id="ARBA00058260"/>
    </source>
</evidence>
<dbReference type="GO" id="GO:0009630">
    <property type="term" value="P:gravitropism"/>
    <property type="evidence" value="ECO:0007669"/>
    <property type="project" value="UniProtKB-ARBA"/>
</dbReference>
<feature type="region of interest" description="Disordered" evidence="10">
    <location>
        <begin position="1"/>
        <end position="49"/>
    </location>
</feature>
<dbReference type="InterPro" id="IPR010920">
    <property type="entry name" value="LSM_dom_sf"/>
</dbReference>
<comment type="similarity">
    <text evidence="2">Belongs to the snRNP Sm proteins family.</text>
</comment>
<comment type="caution">
    <text evidence="12">The sequence shown here is derived from an EMBL/GenBank/DDBJ whole genome shotgun (WGS) entry which is preliminary data.</text>
</comment>
<dbReference type="AlphaFoldDB" id="A0ABD3AWK3"/>
<dbReference type="GO" id="GO:0006397">
    <property type="term" value="P:mRNA processing"/>
    <property type="evidence" value="ECO:0007669"/>
    <property type="project" value="UniProtKB-KW"/>
</dbReference>
<dbReference type="InterPro" id="IPR001163">
    <property type="entry name" value="Sm_dom_euk/arc"/>
</dbReference>
<dbReference type="GO" id="GO:0000932">
    <property type="term" value="C:P-body"/>
    <property type="evidence" value="ECO:0007669"/>
    <property type="project" value="UniProtKB-SubCell"/>
</dbReference>
<keyword evidence="3" id="KW-0963">Cytoplasm</keyword>
<dbReference type="InterPro" id="IPR044683">
    <property type="entry name" value="LAZY"/>
</dbReference>
<dbReference type="PROSITE" id="PS52002">
    <property type="entry name" value="SM"/>
    <property type="match status" value="1"/>
</dbReference>
<gene>
    <name evidence="12" type="ORF">ACH5RR_003966</name>
</gene>
<dbReference type="GO" id="GO:1990904">
    <property type="term" value="C:ribonucleoprotein complex"/>
    <property type="evidence" value="ECO:0007669"/>
    <property type="project" value="UniProtKB-KW"/>
</dbReference>
<name>A0ABD3AWK3_9GENT</name>
<dbReference type="EMBL" id="JBJUIK010000002">
    <property type="protein sequence ID" value="KAL3535505.1"/>
    <property type="molecule type" value="Genomic_DNA"/>
</dbReference>
<accession>A0ABD3AWK3</accession>
<comment type="similarity">
    <text evidence="8">Belongs to the LAZY family.</text>
</comment>
<evidence type="ECO:0000313" key="13">
    <source>
        <dbReference type="Proteomes" id="UP001630127"/>
    </source>
</evidence>
<dbReference type="Proteomes" id="UP001630127">
    <property type="component" value="Unassembled WGS sequence"/>
</dbReference>
<organism evidence="12 13">
    <name type="scientific">Cinchona calisaya</name>
    <dbReference type="NCBI Taxonomy" id="153742"/>
    <lineage>
        <taxon>Eukaryota</taxon>
        <taxon>Viridiplantae</taxon>
        <taxon>Streptophyta</taxon>
        <taxon>Embryophyta</taxon>
        <taxon>Tracheophyta</taxon>
        <taxon>Spermatophyta</taxon>
        <taxon>Magnoliopsida</taxon>
        <taxon>eudicotyledons</taxon>
        <taxon>Gunneridae</taxon>
        <taxon>Pentapetalae</taxon>
        <taxon>asterids</taxon>
        <taxon>lamiids</taxon>
        <taxon>Gentianales</taxon>
        <taxon>Rubiaceae</taxon>
        <taxon>Cinchonoideae</taxon>
        <taxon>Cinchoneae</taxon>
        <taxon>Cinchona</taxon>
    </lineage>
</organism>